<name>A0A381UXM6_9ZZZZ</name>
<evidence type="ECO:0008006" key="2">
    <source>
        <dbReference type="Google" id="ProtNLM"/>
    </source>
</evidence>
<proteinExistence type="predicted"/>
<sequence length="85" mass="8861">MMAGVTTLKIVSGGQTGVDRGALAAALDGGAPCGGWCPEDRVAEDGVIPARFPLQELQGGTYRERTLKNVLDSDGTLIIFNKVLT</sequence>
<dbReference type="Pfam" id="PF12694">
    <property type="entry name" value="cpYpsA"/>
    <property type="match status" value="1"/>
</dbReference>
<dbReference type="Gene3D" id="3.40.50.450">
    <property type="match status" value="1"/>
</dbReference>
<gene>
    <name evidence="1" type="ORF">METZ01_LOCUS85753</name>
</gene>
<organism evidence="1">
    <name type="scientific">marine metagenome</name>
    <dbReference type="NCBI Taxonomy" id="408172"/>
    <lineage>
        <taxon>unclassified sequences</taxon>
        <taxon>metagenomes</taxon>
        <taxon>ecological metagenomes</taxon>
    </lineage>
</organism>
<dbReference type="AlphaFoldDB" id="A0A381UXM6"/>
<dbReference type="InterPro" id="IPR024755">
    <property type="entry name" value="cpYpsA"/>
</dbReference>
<dbReference type="EMBL" id="UINC01007361">
    <property type="protein sequence ID" value="SVA32899.1"/>
    <property type="molecule type" value="Genomic_DNA"/>
</dbReference>
<accession>A0A381UXM6</accession>
<protein>
    <recommendedName>
        <fullName evidence="2">Molybdenum cofactor carrier</fullName>
    </recommendedName>
</protein>
<feature type="non-terminal residue" evidence="1">
    <location>
        <position position="85"/>
    </location>
</feature>
<evidence type="ECO:0000313" key="1">
    <source>
        <dbReference type="EMBL" id="SVA32899.1"/>
    </source>
</evidence>
<reference evidence="1" key="1">
    <citation type="submission" date="2018-05" db="EMBL/GenBank/DDBJ databases">
        <authorList>
            <person name="Lanie J.A."/>
            <person name="Ng W.-L."/>
            <person name="Kazmierczak K.M."/>
            <person name="Andrzejewski T.M."/>
            <person name="Davidsen T.M."/>
            <person name="Wayne K.J."/>
            <person name="Tettelin H."/>
            <person name="Glass J.I."/>
            <person name="Rusch D."/>
            <person name="Podicherti R."/>
            <person name="Tsui H.-C.T."/>
            <person name="Winkler M.E."/>
        </authorList>
    </citation>
    <scope>NUCLEOTIDE SEQUENCE</scope>
</reference>